<evidence type="ECO:0000256" key="3">
    <source>
        <dbReference type="ARBA" id="ARBA00022670"/>
    </source>
</evidence>
<keyword evidence="2 9" id="KW-0031">Aminopeptidase</keyword>
<comment type="caution">
    <text evidence="9">The sequence shown here is derived from an EMBL/GenBank/DDBJ whole genome shotgun (WGS) entry which is preliminary data.</text>
</comment>
<feature type="active site" description="Proton acceptor" evidence="7">
    <location>
        <position position="216"/>
    </location>
</feature>
<dbReference type="EMBL" id="OKRC01000004">
    <property type="protein sequence ID" value="SPE20655.1"/>
    <property type="molecule type" value="Genomic_DNA"/>
</dbReference>
<organism evidence="9 10">
    <name type="scientific">Latilactobacillus sakei</name>
    <name type="common">Lactobacillus sakei</name>
    <dbReference type="NCBI Taxonomy" id="1599"/>
    <lineage>
        <taxon>Bacteria</taxon>
        <taxon>Bacillati</taxon>
        <taxon>Bacillota</taxon>
        <taxon>Bacilli</taxon>
        <taxon>Lactobacillales</taxon>
        <taxon>Lactobacillaceae</taxon>
        <taxon>Latilactobacillus</taxon>
    </lineage>
</organism>
<dbReference type="SUPFAM" id="SSF53187">
    <property type="entry name" value="Zn-dependent exopeptidases"/>
    <property type="match status" value="1"/>
</dbReference>
<feature type="binding site" evidence="8">
    <location>
        <position position="217"/>
    </location>
    <ligand>
        <name>Zn(2+)</name>
        <dbReference type="ChEBI" id="CHEBI:29105"/>
        <label>2</label>
    </ligand>
</feature>
<evidence type="ECO:0000256" key="5">
    <source>
        <dbReference type="ARBA" id="ARBA00022801"/>
    </source>
</evidence>
<dbReference type="RefSeq" id="WP_025015970.1">
    <property type="nucleotide sequence ID" value="NZ_BJLN01000005.1"/>
</dbReference>
<evidence type="ECO:0000313" key="9">
    <source>
        <dbReference type="EMBL" id="SPE20655.1"/>
    </source>
</evidence>
<dbReference type="Gene3D" id="3.40.630.10">
    <property type="entry name" value="Zn peptidases"/>
    <property type="match status" value="1"/>
</dbReference>
<gene>
    <name evidence="9" type="primary">ysdC_1</name>
    <name evidence="9" type="ORF">LAS9267_01017</name>
</gene>
<feature type="binding site" evidence="8">
    <location>
        <position position="184"/>
    </location>
    <ligand>
        <name>Zn(2+)</name>
        <dbReference type="ChEBI" id="CHEBI:29105"/>
        <label>1</label>
    </ligand>
</feature>
<accession>A0A9N7J142</accession>
<feature type="binding site" evidence="8">
    <location>
        <position position="184"/>
    </location>
    <ligand>
        <name>Zn(2+)</name>
        <dbReference type="ChEBI" id="CHEBI:29105"/>
        <label>2</label>
    </ligand>
</feature>
<feature type="binding site" evidence="8">
    <location>
        <position position="325"/>
    </location>
    <ligand>
        <name>Zn(2+)</name>
        <dbReference type="ChEBI" id="CHEBI:29105"/>
        <label>2</label>
    </ligand>
</feature>
<keyword evidence="3" id="KW-0645">Protease</keyword>
<dbReference type="EC" id="3.4.11.-" evidence="9"/>
<proteinExistence type="inferred from homology"/>
<feature type="binding site" evidence="8">
    <location>
        <position position="239"/>
    </location>
    <ligand>
        <name>Zn(2+)</name>
        <dbReference type="ChEBI" id="CHEBI:29105"/>
        <label>1</label>
    </ligand>
</feature>
<dbReference type="GO" id="GO:0004177">
    <property type="term" value="F:aminopeptidase activity"/>
    <property type="evidence" value="ECO:0007669"/>
    <property type="project" value="UniProtKB-UniRule"/>
</dbReference>
<comment type="similarity">
    <text evidence="1 6">Belongs to the peptidase M42 family.</text>
</comment>
<comment type="cofactor">
    <cofactor evidence="8">
        <name>a divalent metal cation</name>
        <dbReference type="ChEBI" id="CHEBI:60240"/>
    </cofactor>
    <text evidence="8">Binds 2 divalent metal cations per subunit.</text>
</comment>
<sequence length="370" mass="41054">MVEETIDIDLLRRLSEADGIGGREREVSRLVHDYAQPYVDEISYDNLGSIILKQNGTVNEGPKVMLSAHMDEVGFVVRQITPEGYLKLLPVGGWWGHVMPAQEMTVTTATGQKYIGIVGSRAPHGLPDEVKNKVMTPMTMFLDMGVADRQAIEALGIRIGDMITPYIPFRQMNDPNFLAGKAWDDRFSLGAELEVMKRTAQKPHEATLFFTGSTQEEVGIRGARTAVHQIQPDLAIALDVTTAKDTPLDNESSNRLGGGVVLAVLDSLTMANKGLLYRMERLVADLKLDVRYDFMTVGGTDACNIHKAMDGVVTMTISMPTRYMHSPRLMVHQDDYKQTIQLLTSFCQSLSKADVALFKEATRQALEKTY</sequence>
<dbReference type="SUPFAM" id="SSF101821">
    <property type="entry name" value="Aminopeptidase/glucanase lid domain"/>
    <property type="match status" value="1"/>
</dbReference>
<name>A0A9N7J142_LATSK</name>
<dbReference type="PANTHER" id="PTHR32481:SF0">
    <property type="entry name" value="AMINOPEPTIDASE YPDE-RELATED"/>
    <property type="match status" value="1"/>
</dbReference>
<dbReference type="GeneID" id="57132610"/>
<evidence type="ECO:0000256" key="2">
    <source>
        <dbReference type="ARBA" id="ARBA00022438"/>
    </source>
</evidence>
<evidence type="ECO:0000256" key="6">
    <source>
        <dbReference type="PIRNR" id="PIRNR001123"/>
    </source>
</evidence>
<dbReference type="GO" id="GO:0006508">
    <property type="term" value="P:proteolysis"/>
    <property type="evidence" value="ECO:0007669"/>
    <property type="project" value="UniProtKB-KW"/>
</dbReference>
<evidence type="ECO:0000256" key="4">
    <source>
        <dbReference type="ARBA" id="ARBA00022723"/>
    </source>
</evidence>
<dbReference type="GO" id="GO:0046872">
    <property type="term" value="F:metal ion binding"/>
    <property type="evidence" value="ECO:0007669"/>
    <property type="project" value="UniProtKB-UniRule"/>
</dbReference>
<dbReference type="InterPro" id="IPR008007">
    <property type="entry name" value="Peptidase_M42"/>
</dbReference>
<evidence type="ECO:0000256" key="8">
    <source>
        <dbReference type="PIRSR" id="PIRSR001123-2"/>
    </source>
</evidence>
<dbReference type="Gene3D" id="2.40.30.40">
    <property type="entry name" value="Peptidase M42, domain 2"/>
    <property type="match status" value="1"/>
</dbReference>
<dbReference type="InterPro" id="IPR051464">
    <property type="entry name" value="Peptidase_M42_aminopept"/>
</dbReference>
<protein>
    <submittedName>
        <fullName evidence="9">Aminopeptidase YsdC</fullName>
        <ecNumber evidence="9">3.4.11.-</ecNumber>
    </submittedName>
</protein>
<evidence type="ECO:0000256" key="1">
    <source>
        <dbReference type="ARBA" id="ARBA00006272"/>
    </source>
</evidence>
<dbReference type="Pfam" id="PF05343">
    <property type="entry name" value="Peptidase_M42"/>
    <property type="match status" value="1"/>
</dbReference>
<feature type="binding site" evidence="8">
    <location>
        <position position="69"/>
    </location>
    <ligand>
        <name>Zn(2+)</name>
        <dbReference type="ChEBI" id="CHEBI:29105"/>
        <label>1</label>
    </ligand>
</feature>
<evidence type="ECO:0000313" key="10">
    <source>
        <dbReference type="Proteomes" id="UP000239650"/>
    </source>
</evidence>
<dbReference type="AlphaFoldDB" id="A0A9N7J142"/>
<keyword evidence="4 8" id="KW-0479">Metal-binding</keyword>
<dbReference type="PANTHER" id="PTHR32481">
    <property type="entry name" value="AMINOPEPTIDASE"/>
    <property type="match status" value="1"/>
</dbReference>
<dbReference type="InterPro" id="IPR023367">
    <property type="entry name" value="Peptidase_M42_dom2"/>
</dbReference>
<evidence type="ECO:0000256" key="7">
    <source>
        <dbReference type="PIRSR" id="PIRSR001123-1"/>
    </source>
</evidence>
<dbReference type="Proteomes" id="UP000239650">
    <property type="component" value="Unassembled WGS sequence"/>
</dbReference>
<keyword evidence="5 9" id="KW-0378">Hydrolase</keyword>
<dbReference type="PIRSF" id="PIRSF001123">
    <property type="entry name" value="PepA_GA"/>
    <property type="match status" value="1"/>
</dbReference>
<reference evidence="9 10" key="1">
    <citation type="submission" date="2018-02" db="EMBL/GenBank/DDBJ databases">
        <authorList>
            <person name="Rodrigo-Torres L."/>
            <person name="Arahal R. D."/>
            <person name="Lucena T."/>
        </authorList>
    </citation>
    <scope>NUCLEOTIDE SEQUENCE [LARGE SCALE GENOMIC DNA]</scope>
    <source>
        <strain evidence="9 10">CECT 9267</strain>
    </source>
</reference>